<dbReference type="AlphaFoldDB" id="A0A379IEZ8"/>
<dbReference type="EMBL" id="UGUS01000002">
    <property type="protein sequence ID" value="SUD31427.1"/>
    <property type="molecule type" value="Genomic_DNA"/>
</dbReference>
<name>A0A379IEZ8_PSEFL</name>
<gene>
    <name evidence="1" type="ORF">NCTC10392_03357</name>
</gene>
<sequence>MFELTSSFGLFPEVFGAAKLLMLVGMLPANACGSARHSRDENKDRYMLLSKHDQAQIERRLIAIPTKACETAKAEIHVSQVLAHLHFDSEE</sequence>
<evidence type="ECO:0000313" key="1">
    <source>
        <dbReference type="EMBL" id="SUD31427.1"/>
    </source>
</evidence>
<organism evidence="1 2">
    <name type="scientific">Pseudomonas fluorescens</name>
    <dbReference type="NCBI Taxonomy" id="294"/>
    <lineage>
        <taxon>Bacteria</taxon>
        <taxon>Pseudomonadati</taxon>
        <taxon>Pseudomonadota</taxon>
        <taxon>Gammaproteobacteria</taxon>
        <taxon>Pseudomonadales</taxon>
        <taxon>Pseudomonadaceae</taxon>
        <taxon>Pseudomonas</taxon>
    </lineage>
</organism>
<dbReference type="Proteomes" id="UP000255125">
    <property type="component" value="Unassembled WGS sequence"/>
</dbReference>
<evidence type="ECO:0000313" key="2">
    <source>
        <dbReference type="Proteomes" id="UP000255125"/>
    </source>
</evidence>
<reference evidence="1 2" key="1">
    <citation type="submission" date="2018-06" db="EMBL/GenBank/DDBJ databases">
        <authorList>
            <consortium name="Pathogen Informatics"/>
            <person name="Doyle S."/>
        </authorList>
    </citation>
    <scope>NUCLEOTIDE SEQUENCE [LARGE SCALE GENOMIC DNA]</scope>
    <source>
        <strain evidence="1 2">NCTC10392</strain>
    </source>
</reference>
<accession>A0A379IEZ8</accession>
<proteinExistence type="predicted"/>
<protein>
    <submittedName>
        <fullName evidence="1">Uncharacterized protein</fullName>
    </submittedName>
</protein>